<comment type="similarity">
    <text evidence="1 4">Belongs to the DegT/DnrJ/EryC1 family.</text>
</comment>
<dbReference type="Gene3D" id="3.90.1150.10">
    <property type="entry name" value="Aspartate Aminotransferase, domain 1"/>
    <property type="match status" value="1"/>
</dbReference>
<gene>
    <name evidence="5" type="ORF">CWM47_26070</name>
</gene>
<keyword evidence="5" id="KW-0808">Transferase</keyword>
<evidence type="ECO:0000256" key="2">
    <source>
        <dbReference type="PIRSR" id="PIRSR000390-1"/>
    </source>
</evidence>
<dbReference type="PANTHER" id="PTHR30244:SF34">
    <property type="entry name" value="DTDP-4-AMINO-4,6-DIDEOXYGALACTOSE TRANSAMINASE"/>
    <property type="match status" value="1"/>
</dbReference>
<keyword evidence="6" id="KW-1185">Reference proteome</keyword>
<dbReference type="Proteomes" id="UP000232883">
    <property type="component" value="Chromosome"/>
</dbReference>
<organism evidence="5 6">
    <name type="scientific">Spirosoma pollinicola</name>
    <dbReference type="NCBI Taxonomy" id="2057025"/>
    <lineage>
        <taxon>Bacteria</taxon>
        <taxon>Pseudomonadati</taxon>
        <taxon>Bacteroidota</taxon>
        <taxon>Cytophagia</taxon>
        <taxon>Cytophagales</taxon>
        <taxon>Cytophagaceae</taxon>
        <taxon>Spirosoma</taxon>
    </lineage>
</organism>
<dbReference type="Pfam" id="PF01041">
    <property type="entry name" value="DegT_DnrJ_EryC1"/>
    <property type="match status" value="1"/>
</dbReference>
<evidence type="ECO:0000313" key="6">
    <source>
        <dbReference type="Proteomes" id="UP000232883"/>
    </source>
</evidence>
<dbReference type="GO" id="GO:0008483">
    <property type="term" value="F:transaminase activity"/>
    <property type="evidence" value="ECO:0007669"/>
    <property type="project" value="UniProtKB-KW"/>
</dbReference>
<dbReference type="InterPro" id="IPR000653">
    <property type="entry name" value="DegT/StrS_aminotransferase"/>
</dbReference>
<dbReference type="AlphaFoldDB" id="A0A2K8Z5B2"/>
<name>A0A2K8Z5B2_9BACT</name>
<protein>
    <submittedName>
        <fullName evidence="5">Aminotransferase DegT</fullName>
    </submittedName>
</protein>
<dbReference type="RefSeq" id="WP_100991378.1">
    <property type="nucleotide sequence ID" value="NZ_CP025096.1"/>
</dbReference>
<proteinExistence type="inferred from homology"/>
<dbReference type="Gene3D" id="3.40.640.10">
    <property type="entry name" value="Type I PLP-dependent aspartate aminotransferase-like (Major domain)"/>
    <property type="match status" value="1"/>
</dbReference>
<feature type="modified residue" description="N6-(pyridoxal phosphate)lysine" evidence="3">
    <location>
        <position position="202"/>
    </location>
</feature>
<dbReference type="PIRSF" id="PIRSF000390">
    <property type="entry name" value="PLP_StrS"/>
    <property type="match status" value="1"/>
</dbReference>
<keyword evidence="5" id="KW-0032">Aminotransferase</keyword>
<dbReference type="InterPro" id="IPR015424">
    <property type="entry name" value="PyrdxlP-dep_Trfase"/>
</dbReference>
<accession>A0A2K8Z5B2</accession>
<evidence type="ECO:0000256" key="4">
    <source>
        <dbReference type="RuleBase" id="RU004508"/>
    </source>
</evidence>
<dbReference type="GO" id="GO:0000271">
    <property type="term" value="P:polysaccharide biosynthetic process"/>
    <property type="evidence" value="ECO:0007669"/>
    <property type="project" value="TreeGrafter"/>
</dbReference>
<evidence type="ECO:0000313" key="5">
    <source>
        <dbReference type="EMBL" id="AUD05009.1"/>
    </source>
</evidence>
<dbReference type="InterPro" id="IPR015421">
    <property type="entry name" value="PyrdxlP-dep_Trfase_major"/>
</dbReference>
<dbReference type="OrthoDB" id="9804264at2"/>
<evidence type="ECO:0000256" key="1">
    <source>
        <dbReference type="ARBA" id="ARBA00037999"/>
    </source>
</evidence>
<keyword evidence="3 4" id="KW-0663">Pyridoxal phosphate</keyword>
<evidence type="ECO:0000256" key="3">
    <source>
        <dbReference type="PIRSR" id="PIRSR000390-2"/>
    </source>
</evidence>
<dbReference type="EMBL" id="CP025096">
    <property type="protein sequence ID" value="AUD05009.1"/>
    <property type="molecule type" value="Genomic_DNA"/>
</dbReference>
<dbReference type="InterPro" id="IPR015422">
    <property type="entry name" value="PyrdxlP-dep_Trfase_small"/>
</dbReference>
<sequence length="410" mass="45329">MIKTASTGLLAIEGCEKVVTSTFPWPIYDEQDVQAVADLVRTGQWGNPDCAGAVAEFEQQFARYCGSKYAISCVNGSVSLRLALIACGVRPGDEIIVPPYTFIATASVVLEVNCVPVFVDIHPDTYNLDPAAIEAAITERTKAIIPVHFAGLPCDMEAILDIARRHTLRVIEDAAHAHGAEYKGQKLGSIGDAGSFSFQSSKNLTSGEGGMVITNDDALYQTMNSLRNVGRLPDGQWYDHFNPGCNYRITQLQAVLLSQQLTRLEEQTRIRNENGLYLDSLLENIDGITPLSRGQVEIRHSYHLYIFKYDKATFGMLSKKEFVAMLLAEGLPCSSGYPHPLYKQPVFQEKNWLCYALPDSVDYSTVYCPVAERACADEAVWIFQQAMLGTRSDMDSFADAIRKIQQAVNQ</sequence>
<dbReference type="KEGG" id="spir:CWM47_26070"/>
<reference evidence="5 6" key="1">
    <citation type="submission" date="2017-11" db="EMBL/GenBank/DDBJ databases">
        <title>Taxonomic description and genome sequences of Spirosoma HA7 sp. nov., isolated from pollen microhabitat of Corylus avellana.</title>
        <authorList>
            <person name="Ambika Manirajan B."/>
            <person name="Suarez C."/>
            <person name="Ratering S."/>
            <person name="Geissler-Plaum R."/>
            <person name="Cardinale M."/>
            <person name="Sylvia S."/>
        </authorList>
    </citation>
    <scope>NUCLEOTIDE SEQUENCE [LARGE SCALE GENOMIC DNA]</scope>
    <source>
        <strain evidence="5 6">HA7</strain>
    </source>
</reference>
<feature type="active site" description="Proton acceptor" evidence="2">
    <location>
        <position position="202"/>
    </location>
</feature>
<dbReference type="GO" id="GO:0030170">
    <property type="term" value="F:pyridoxal phosphate binding"/>
    <property type="evidence" value="ECO:0007669"/>
    <property type="project" value="TreeGrafter"/>
</dbReference>
<dbReference type="CDD" id="cd00616">
    <property type="entry name" value="AHBA_syn"/>
    <property type="match status" value="1"/>
</dbReference>
<dbReference type="SUPFAM" id="SSF53383">
    <property type="entry name" value="PLP-dependent transferases"/>
    <property type="match status" value="1"/>
</dbReference>
<dbReference type="PANTHER" id="PTHR30244">
    <property type="entry name" value="TRANSAMINASE"/>
    <property type="match status" value="1"/>
</dbReference>